<protein>
    <submittedName>
        <fullName evidence="7">MauE/DoxX family redox-associated membrane protein</fullName>
    </submittedName>
</protein>
<keyword evidence="3 5" id="KW-1133">Transmembrane helix</keyword>
<evidence type="ECO:0000256" key="2">
    <source>
        <dbReference type="ARBA" id="ARBA00022692"/>
    </source>
</evidence>
<name>A0AB35YUZ0_9FLAO</name>
<comment type="subcellular location">
    <subcellularLocation>
        <location evidence="1">Membrane</location>
        <topology evidence="1">Multi-pass membrane protein</topology>
    </subcellularLocation>
</comment>
<feature type="domain" description="Methylamine utilisation protein MauE" evidence="6">
    <location>
        <begin position="11"/>
        <end position="136"/>
    </location>
</feature>
<sequence>MIDKESVLTSTVIKVISYLFILLFLYAAVSKLLDFEVFTVQLAQSPLLSAYAELIAWLVPGIEIIIAVLLVVPKFRIIALYAAFTLMVMFTAYIFIILNFSDFIPCSCGGVLEKLSWTQHLIFNVIFIFLAGVAVLVMGLYRLKKTLFLLATLAIIGIGIVTLLFAFSEKKMHRNNAFIRRYPHHPIVPKDTLDLTYNSYYFAGGNDKQLYLGNFTAPKQVLQVSNNLMDTIYYHIQLPKSNIDYKYPRLRIIDSTFFLFDGTVPIIHAGSIKDWVVQKTFYPKAFFTIAEPVSAEELVIRTISSNTGNNILGTIEMGSISKVQLYTDVLKGNIDGYFDRDGQLLVNSQLHKVIYVYYYKNQFLVASPNLTEIQNQNTIDTIQVPQIDVKKLTSSQQRQLGGKSVRINGLTASYGNYLFVNSDRLGKYEPEEIIENAAIMDVYNIHDQTYEFSFYLYYNKKEKLLSFTVYGRNIYALIGSHLYQFAIKDKYLNFIRDENTLREARDETENL</sequence>
<evidence type="ECO:0000313" key="10">
    <source>
        <dbReference type="Proteomes" id="UP001390963"/>
    </source>
</evidence>
<dbReference type="InterPro" id="IPR009908">
    <property type="entry name" value="Methylamine_util_MauE"/>
</dbReference>
<dbReference type="Proteomes" id="UP001390963">
    <property type="component" value="Unassembled WGS sequence"/>
</dbReference>
<dbReference type="Proteomes" id="UP001388259">
    <property type="component" value="Unassembled WGS sequence"/>
</dbReference>
<evidence type="ECO:0000256" key="5">
    <source>
        <dbReference type="SAM" id="Phobius"/>
    </source>
</evidence>
<evidence type="ECO:0000313" key="7">
    <source>
        <dbReference type="EMBL" id="MEM0519024.1"/>
    </source>
</evidence>
<dbReference type="Pfam" id="PF07291">
    <property type="entry name" value="MauE"/>
    <property type="match status" value="1"/>
</dbReference>
<gene>
    <name evidence="8" type="ORF">VZD24_11295</name>
    <name evidence="7" type="ORF">VZD85_11710</name>
</gene>
<feature type="transmembrane region" description="Helical" evidence="5">
    <location>
        <begin position="79"/>
        <end position="101"/>
    </location>
</feature>
<comment type="caution">
    <text evidence="7">The sequence shown here is derived from an EMBL/GenBank/DDBJ whole genome shotgun (WGS) entry which is preliminary data.</text>
</comment>
<dbReference type="AlphaFoldDB" id="A0AB35YUZ0"/>
<dbReference type="GO" id="GO:0016020">
    <property type="term" value="C:membrane"/>
    <property type="evidence" value="ECO:0007669"/>
    <property type="project" value="UniProtKB-SubCell"/>
</dbReference>
<evidence type="ECO:0000259" key="6">
    <source>
        <dbReference type="Pfam" id="PF07291"/>
    </source>
</evidence>
<keyword evidence="2 5" id="KW-0812">Transmembrane</keyword>
<evidence type="ECO:0000256" key="1">
    <source>
        <dbReference type="ARBA" id="ARBA00004141"/>
    </source>
</evidence>
<accession>A0AB35YUZ0</accession>
<evidence type="ECO:0000313" key="9">
    <source>
        <dbReference type="Proteomes" id="UP001388259"/>
    </source>
</evidence>
<feature type="transmembrane region" description="Helical" evidence="5">
    <location>
        <begin position="49"/>
        <end position="72"/>
    </location>
</feature>
<dbReference type="EMBL" id="JBANCF010000009">
    <property type="protein sequence ID" value="MEM0574105.1"/>
    <property type="molecule type" value="Genomic_DNA"/>
</dbReference>
<organism evidence="7 9">
    <name type="scientific">Aequorivita flava</name>
    <dbReference type="NCBI Taxonomy" id="3114371"/>
    <lineage>
        <taxon>Bacteria</taxon>
        <taxon>Pseudomonadati</taxon>
        <taxon>Bacteroidota</taxon>
        <taxon>Flavobacteriia</taxon>
        <taxon>Flavobacteriales</taxon>
        <taxon>Flavobacteriaceae</taxon>
        <taxon>Aequorivita</taxon>
    </lineage>
</organism>
<keyword evidence="4 5" id="KW-0472">Membrane</keyword>
<feature type="transmembrane region" description="Helical" evidence="5">
    <location>
        <begin position="121"/>
        <end position="140"/>
    </location>
</feature>
<dbReference type="RefSeq" id="WP_342687651.1">
    <property type="nucleotide sequence ID" value="NZ_JAZBJM010000008.1"/>
</dbReference>
<evidence type="ECO:0000256" key="3">
    <source>
        <dbReference type="ARBA" id="ARBA00022989"/>
    </source>
</evidence>
<feature type="transmembrane region" description="Helical" evidence="5">
    <location>
        <begin position="147"/>
        <end position="167"/>
    </location>
</feature>
<feature type="transmembrane region" description="Helical" evidence="5">
    <location>
        <begin position="12"/>
        <end position="29"/>
    </location>
</feature>
<evidence type="ECO:0000313" key="8">
    <source>
        <dbReference type="EMBL" id="MEM0574105.1"/>
    </source>
</evidence>
<keyword evidence="10" id="KW-1185">Reference proteome</keyword>
<dbReference type="EMBL" id="JAZBJM010000008">
    <property type="protein sequence ID" value="MEM0519024.1"/>
    <property type="molecule type" value="Genomic_DNA"/>
</dbReference>
<proteinExistence type="predicted"/>
<dbReference type="GO" id="GO:0030416">
    <property type="term" value="P:methylamine metabolic process"/>
    <property type="evidence" value="ECO:0007669"/>
    <property type="project" value="InterPro"/>
</dbReference>
<evidence type="ECO:0000256" key="4">
    <source>
        <dbReference type="ARBA" id="ARBA00023136"/>
    </source>
</evidence>
<reference evidence="7 10" key="1">
    <citation type="submission" date="2024-01" db="EMBL/GenBank/DDBJ databases">
        <title>Aequorivita flavus sp. nov., isolated from deep-sea sediment.</title>
        <authorList>
            <person name="Chen X."/>
        </authorList>
    </citation>
    <scope>NUCLEOTIDE SEQUENCE</scope>
    <source>
        <strain evidence="7">MCCC 1A16923</strain>
        <strain evidence="8 10">MCCC 1A16935</strain>
    </source>
</reference>